<keyword evidence="2" id="KW-1133">Transmembrane helix</keyword>
<proteinExistence type="predicted"/>
<dbReference type="EMBL" id="SIHJ01000002">
    <property type="protein sequence ID" value="TWT33614.1"/>
    <property type="molecule type" value="Genomic_DNA"/>
</dbReference>
<gene>
    <name evidence="3" type="ORF">KOR34_34460</name>
</gene>
<organism evidence="3 4">
    <name type="scientific">Posidoniimonas corsicana</name>
    <dbReference type="NCBI Taxonomy" id="1938618"/>
    <lineage>
        <taxon>Bacteria</taxon>
        <taxon>Pseudomonadati</taxon>
        <taxon>Planctomycetota</taxon>
        <taxon>Planctomycetia</taxon>
        <taxon>Pirellulales</taxon>
        <taxon>Lacipirellulaceae</taxon>
        <taxon>Posidoniimonas</taxon>
    </lineage>
</organism>
<comment type="caution">
    <text evidence="3">The sequence shown here is derived from an EMBL/GenBank/DDBJ whole genome shotgun (WGS) entry which is preliminary data.</text>
</comment>
<evidence type="ECO:0008006" key="5">
    <source>
        <dbReference type="Google" id="ProtNLM"/>
    </source>
</evidence>
<dbReference type="RefSeq" id="WP_146566378.1">
    <property type="nucleotide sequence ID" value="NZ_SIHJ01000002.1"/>
</dbReference>
<feature type="region of interest" description="Disordered" evidence="1">
    <location>
        <begin position="1"/>
        <end position="27"/>
    </location>
</feature>
<name>A0A5C5V504_9BACT</name>
<feature type="compositionally biased region" description="Basic and acidic residues" evidence="1">
    <location>
        <begin position="1"/>
        <end position="12"/>
    </location>
</feature>
<evidence type="ECO:0000313" key="4">
    <source>
        <dbReference type="Proteomes" id="UP000316714"/>
    </source>
</evidence>
<keyword evidence="4" id="KW-1185">Reference proteome</keyword>
<sequence>MRPDDESTREQRSNPYESPRADPSPAQRTARRLGAWFAAPLSLVAALIAFCGACYPTAFVAYGMAYGVSYESSPWSWLAYPLIALPWLLGIGVAVLVGRAIWRLK</sequence>
<evidence type="ECO:0000313" key="3">
    <source>
        <dbReference type="EMBL" id="TWT33614.1"/>
    </source>
</evidence>
<keyword evidence="2" id="KW-0812">Transmembrane</keyword>
<dbReference type="AlphaFoldDB" id="A0A5C5V504"/>
<protein>
    <recommendedName>
        <fullName evidence="5">Transmembrane protein</fullName>
    </recommendedName>
</protein>
<feature type="transmembrane region" description="Helical" evidence="2">
    <location>
        <begin position="78"/>
        <end position="102"/>
    </location>
</feature>
<feature type="transmembrane region" description="Helical" evidence="2">
    <location>
        <begin position="33"/>
        <end position="58"/>
    </location>
</feature>
<keyword evidence="2" id="KW-0472">Membrane</keyword>
<evidence type="ECO:0000256" key="1">
    <source>
        <dbReference type="SAM" id="MobiDB-lite"/>
    </source>
</evidence>
<evidence type="ECO:0000256" key="2">
    <source>
        <dbReference type="SAM" id="Phobius"/>
    </source>
</evidence>
<accession>A0A5C5V504</accession>
<reference evidence="3 4" key="1">
    <citation type="submission" date="2019-02" db="EMBL/GenBank/DDBJ databases">
        <title>Deep-cultivation of Planctomycetes and their phenomic and genomic characterization uncovers novel biology.</title>
        <authorList>
            <person name="Wiegand S."/>
            <person name="Jogler M."/>
            <person name="Boedeker C."/>
            <person name="Pinto D."/>
            <person name="Vollmers J."/>
            <person name="Rivas-Marin E."/>
            <person name="Kohn T."/>
            <person name="Peeters S.H."/>
            <person name="Heuer A."/>
            <person name="Rast P."/>
            <person name="Oberbeckmann S."/>
            <person name="Bunk B."/>
            <person name="Jeske O."/>
            <person name="Meyerdierks A."/>
            <person name="Storesund J.E."/>
            <person name="Kallscheuer N."/>
            <person name="Luecker S."/>
            <person name="Lage O.M."/>
            <person name="Pohl T."/>
            <person name="Merkel B.J."/>
            <person name="Hornburger P."/>
            <person name="Mueller R.-W."/>
            <person name="Bruemmer F."/>
            <person name="Labrenz M."/>
            <person name="Spormann A.M."/>
            <person name="Op Den Camp H."/>
            <person name="Overmann J."/>
            <person name="Amann R."/>
            <person name="Jetten M.S.M."/>
            <person name="Mascher T."/>
            <person name="Medema M.H."/>
            <person name="Devos D.P."/>
            <person name="Kaster A.-K."/>
            <person name="Ovreas L."/>
            <person name="Rohde M."/>
            <person name="Galperin M.Y."/>
            <person name="Jogler C."/>
        </authorList>
    </citation>
    <scope>NUCLEOTIDE SEQUENCE [LARGE SCALE GENOMIC DNA]</scope>
    <source>
        <strain evidence="3 4">KOR34</strain>
    </source>
</reference>
<dbReference type="Proteomes" id="UP000316714">
    <property type="component" value="Unassembled WGS sequence"/>
</dbReference>